<sequence length="92" mass="10337">MTHEIPCNAENKVFVSEVTIIMNTIKDYGSYIKSLNEEIVIDEGRVTSTQAKGLVGDYVGYPMKSKNRKCLVQSYKAHKRAATQDLAIVKKQ</sequence>
<name>A0A2P5DP62_PARAD</name>
<evidence type="ECO:0000313" key="2">
    <source>
        <dbReference type="Proteomes" id="UP000237105"/>
    </source>
</evidence>
<keyword evidence="2" id="KW-1185">Reference proteome</keyword>
<evidence type="ECO:0000313" key="1">
    <source>
        <dbReference type="EMBL" id="PON75077.1"/>
    </source>
</evidence>
<proteinExistence type="predicted"/>
<comment type="caution">
    <text evidence="1">The sequence shown here is derived from an EMBL/GenBank/DDBJ whole genome shotgun (WGS) entry which is preliminary data.</text>
</comment>
<reference evidence="2" key="1">
    <citation type="submission" date="2016-06" db="EMBL/GenBank/DDBJ databases">
        <title>Parallel loss of symbiosis genes in relatives of nitrogen-fixing non-legume Parasponia.</title>
        <authorList>
            <person name="Van Velzen R."/>
            <person name="Holmer R."/>
            <person name="Bu F."/>
            <person name="Rutten L."/>
            <person name="Van Zeijl A."/>
            <person name="Liu W."/>
            <person name="Santuari L."/>
            <person name="Cao Q."/>
            <person name="Sharma T."/>
            <person name="Shen D."/>
            <person name="Roswanjaya Y."/>
            <person name="Wardhani T."/>
            <person name="Kalhor M.S."/>
            <person name="Jansen J."/>
            <person name="Van den Hoogen J."/>
            <person name="Gungor B."/>
            <person name="Hartog M."/>
            <person name="Hontelez J."/>
            <person name="Verver J."/>
            <person name="Yang W.-C."/>
            <person name="Schijlen E."/>
            <person name="Repin R."/>
            <person name="Schilthuizen M."/>
            <person name="Schranz E."/>
            <person name="Heidstra R."/>
            <person name="Miyata K."/>
            <person name="Fedorova E."/>
            <person name="Kohlen W."/>
            <person name="Bisseling T."/>
            <person name="Smit S."/>
            <person name="Geurts R."/>
        </authorList>
    </citation>
    <scope>NUCLEOTIDE SEQUENCE [LARGE SCALE GENOMIC DNA]</scope>
    <source>
        <strain evidence="2">cv. WU1-14</strain>
    </source>
</reference>
<protein>
    <submittedName>
        <fullName evidence="1">Uncharacterized protein</fullName>
    </submittedName>
</protein>
<dbReference type="OrthoDB" id="10362009at2759"/>
<dbReference type="EMBL" id="JXTB01000025">
    <property type="protein sequence ID" value="PON75077.1"/>
    <property type="molecule type" value="Genomic_DNA"/>
</dbReference>
<dbReference type="AlphaFoldDB" id="A0A2P5DP62"/>
<organism evidence="1 2">
    <name type="scientific">Parasponia andersonii</name>
    <name type="common">Sponia andersonii</name>
    <dbReference type="NCBI Taxonomy" id="3476"/>
    <lineage>
        <taxon>Eukaryota</taxon>
        <taxon>Viridiplantae</taxon>
        <taxon>Streptophyta</taxon>
        <taxon>Embryophyta</taxon>
        <taxon>Tracheophyta</taxon>
        <taxon>Spermatophyta</taxon>
        <taxon>Magnoliopsida</taxon>
        <taxon>eudicotyledons</taxon>
        <taxon>Gunneridae</taxon>
        <taxon>Pentapetalae</taxon>
        <taxon>rosids</taxon>
        <taxon>fabids</taxon>
        <taxon>Rosales</taxon>
        <taxon>Cannabaceae</taxon>
        <taxon>Parasponia</taxon>
    </lineage>
</organism>
<accession>A0A2P5DP62</accession>
<gene>
    <name evidence="1" type="ORF">PanWU01x14_044290</name>
</gene>
<dbReference type="Proteomes" id="UP000237105">
    <property type="component" value="Unassembled WGS sequence"/>
</dbReference>